<dbReference type="Pfam" id="PF01979">
    <property type="entry name" value="Amidohydro_1"/>
    <property type="match status" value="1"/>
</dbReference>
<evidence type="ECO:0000313" key="3">
    <source>
        <dbReference type="Proteomes" id="UP000265489"/>
    </source>
</evidence>
<name>A0A395W9P0_9FIRM</name>
<gene>
    <name evidence="2" type="ORF">DWW32_09010</name>
</gene>
<dbReference type="RefSeq" id="WP_118325545.1">
    <property type="nucleotide sequence ID" value="NZ_DAWEIE010000010.1"/>
</dbReference>
<feature type="domain" description="Amidohydrolase-related" evidence="1">
    <location>
        <begin position="50"/>
        <end position="385"/>
    </location>
</feature>
<reference evidence="2 3" key="1">
    <citation type="submission" date="2018-08" db="EMBL/GenBank/DDBJ databases">
        <title>A genome reference for cultivated species of the human gut microbiota.</title>
        <authorList>
            <person name="Zou Y."/>
            <person name="Xue W."/>
            <person name="Luo G."/>
        </authorList>
    </citation>
    <scope>NUCLEOTIDE SEQUENCE [LARGE SCALE GENOMIC DNA]</scope>
    <source>
        <strain evidence="2 3">AF15-20</strain>
    </source>
</reference>
<dbReference type="CDD" id="cd01299">
    <property type="entry name" value="Met_dep_hydrolase_A"/>
    <property type="match status" value="1"/>
</dbReference>
<dbReference type="GO" id="GO:0016810">
    <property type="term" value="F:hydrolase activity, acting on carbon-nitrogen (but not peptide) bonds"/>
    <property type="evidence" value="ECO:0007669"/>
    <property type="project" value="InterPro"/>
</dbReference>
<comment type="caution">
    <text evidence="2">The sequence shown here is derived from an EMBL/GenBank/DDBJ whole genome shotgun (WGS) entry which is preliminary data.</text>
</comment>
<dbReference type="GeneID" id="66580598"/>
<dbReference type="PANTHER" id="PTHR43135">
    <property type="entry name" value="ALPHA-D-RIBOSE 1-METHYLPHOSPHONATE 5-TRIPHOSPHATE DIPHOSPHATASE"/>
    <property type="match status" value="1"/>
</dbReference>
<dbReference type="Gene3D" id="3.20.20.140">
    <property type="entry name" value="Metal-dependent hydrolases"/>
    <property type="match status" value="1"/>
</dbReference>
<protein>
    <submittedName>
        <fullName evidence="2">Amidohydrolase family protein</fullName>
    </submittedName>
</protein>
<organism evidence="2 3">
    <name type="scientific">Holdemanella biformis</name>
    <dbReference type="NCBI Taxonomy" id="1735"/>
    <lineage>
        <taxon>Bacteria</taxon>
        <taxon>Bacillati</taxon>
        <taxon>Bacillota</taxon>
        <taxon>Erysipelotrichia</taxon>
        <taxon>Erysipelotrichales</taxon>
        <taxon>Erysipelotrichaceae</taxon>
        <taxon>Holdemanella</taxon>
    </lineage>
</organism>
<dbReference type="InterPro" id="IPR032466">
    <property type="entry name" value="Metal_Hydrolase"/>
</dbReference>
<accession>A0A395W9P0</accession>
<dbReference type="SUPFAM" id="SSF51556">
    <property type="entry name" value="Metallo-dependent hydrolases"/>
    <property type="match status" value="1"/>
</dbReference>
<evidence type="ECO:0000259" key="1">
    <source>
        <dbReference type="Pfam" id="PF01979"/>
    </source>
</evidence>
<dbReference type="PANTHER" id="PTHR43135:SF3">
    <property type="entry name" value="ALPHA-D-RIBOSE 1-METHYLPHOSPHONATE 5-TRIPHOSPHATE DIPHOSPHATASE"/>
    <property type="match status" value="1"/>
</dbReference>
<dbReference type="InterPro" id="IPR011059">
    <property type="entry name" value="Metal-dep_hydrolase_composite"/>
</dbReference>
<dbReference type="InterPro" id="IPR051781">
    <property type="entry name" value="Metallo-dep_Hydrolase"/>
</dbReference>
<dbReference type="Proteomes" id="UP000265489">
    <property type="component" value="Unassembled WGS sequence"/>
</dbReference>
<proteinExistence type="predicted"/>
<sequence length="389" mass="43100">MTKLFVHAKVLIDGISDTPKFDKLISIEDDKIKAIEDYHEIQENVIEVNTLTPGFFNCHVHVLYPVGFDSKKEFSLIEKIFYAQKHCKEYLESGVTFIRVVGTEENYDLQIKEAIQNDVIQGPHMYCAGKVICMTGGHGWQEGIEADGKDGCLKAVRTQLKSGVDLIKMMATGGVMTKGVEPGNAQFSVEEMKVMIEEAHKAGRKTATHAQGLQGIKNALYAGIDSIEHGCFLDEECLELMKKQNTFLVPTLCAPQCIIDKGIENGVAKYMVDKTLKVKDAHVKSVKKAYKQGIQIALGTDAGTPFNYHNNTAYEMELLARLNIPNMDILKIATINSARCVGVEKDYGSIEVGKQADLVCLEENPLENISNVRKINKVIQSGKIVVENN</sequence>
<keyword evidence="2" id="KW-0378">Hydrolase</keyword>
<dbReference type="EMBL" id="QRYQ01000018">
    <property type="protein sequence ID" value="RGU90328.1"/>
    <property type="molecule type" value="Genomic_DNA"/>
</dbReference>
<dbReference type="AlphaFoldDB" id="A0A395W9P0"/>
<dbReference type="InterPro" id="IPR006680">
    <property type="entry name" value="Amidohydro-rel"/>
</dbReference>
<dbReference type="SUPFAM" id="SSF51338">
    <property type="entry name" value="Composite domain of metallo-dependent hydrolases"/>
    <property type="match status" value="2"/>
</dbReference>
<evidence type="ECO:0000313" key="2">
    <source>
        <dbReference type="EMBL" id="RGU90328.1"/>
    </source>
</evidence>
<dbReference type="Gene3D" id="2.30.40.10">
    <property type="entry name" value="Urease, subunit C, domain 1"/>
    <property type="match status" value="1"/>
</dbReference>
<dbReference type="InterPro" id="IPR057744">
    <property type="entry name" value="OTAase-like"/>
</dbReference>